<dbReference type="AlphaFoldDB" id="A0A857J0R6"/>
<sequence length="92" mass="9750">MDDQLYAHTEQYGGARLQWTNHVDAAGSRIEWRITTDSSGWVCSYGAVCNQGIRCGSRAIASAGEEKALLAELRASISCGAAAGQSEKSRAA</sequence>
<name>A0A857J0R6_9BURK</name>
<dbReference type="EMBL" id="CP047650">
    <property type="protein sequence ID" value="QHI96548.1"/>
    <property type="molecule type" value="Genomic_DNA"/>
</dbReference>
<gene>
    <name evidence="1" type="ORF">GT347_00165</name>
</gene>
<organism evidence="1 2">
    <name type="scientific">Xylophilus rhododendri</name>
    <dbReference type="NCBI Taxonomy" id="2697032"/>
    <lineage>
        <taxon>Bacteria</taxon>
        <taxon>Pseudomonadati</taxon>
        <taxon>Pseudomonadota</taxon>
        <taxon>Betaproteobacteria</taxon>
        <taxon>Burkholderiales</taxon>
        <taxon>Xylophilus</taxon>
    </lineage>
</organism>
<evidence type="ECO:0000313" key="1">
    <source>
        <dbReference type="EMBL" id="QHI96548.1"/>
    </source>
</evidence>
<dbReference type="RefSeq" id="WP_160550066.1">
    <property type="nucleotide sequence ID" value="NZ_CP047650.1"/>
</dbReference>
<accession>A0A857J0R6</accession>
<keyword evidence="2" id="KW-1185">Reference proteome</keyword>
<proteinExistence type="predicted"/>
<evidence type="ECO:0000313" key="2">
    <source>
        <dbReference type="Proteomes" id="UP000464787"/>
    </source>
</evidence>
<reference evidence="1 2" key="1">
    <citation type="submission" date="2020-01" db="EMBL/GenBank/DDBJ databases">
        <title>Genome sequencing of strain KACC 21265.</title>
        <authorList>
            <person name="Heo J."/>
            <person name="Kim S.-J."/>
            <person name="Kim J.-S."/>
            <person name="Hong S.-B."/>
            <person name="Kwon S.-W."/>
        </authorList>
    </citation>
    <scope>NUCLEOTIDE SEQUENCE [LARGE SCALE GENOMIC DNA]</scope>
    <source>
        <strain evidence="1 2">KACC 21265</strain>
    </source>
</reference>
<protein>
    <submittedName>
        <fullName evidence="1">Uncharacterized protein</fullName>
    </submittedName>
</protein>
<dbReference type="KEGG" id="xyk:GT347_00165"/>
<dbReference type="Proteomes" id="UP000464787">
    <property type="component" value="Chromosome"/>
</dbReference>